<feature type="domain" description="ABM" evidence="1">
    <location>
        <begin position="27"/>
        <end position="72"/>
    </location>
</feature>
<dbReference type="InterPro" id="IPR007138">
    <property type="entry name" value="ABM_dom"/>
</dbReference>
<organism evidence="2 3">
    <name type="scientific">Hypholoma sublateritium (strain FD-334 SS-4)</name>
    <dbReference type="NCBI Taxonomy" id="945553"/>
    <lineage>
        <taxon>Eukaryota</taxon>
        <taxon>Fungi</taxon>
        <taxon>Dikarya</taxon>
        <taxon>Basidiomycota</taxon>
        <taxon>Agaricomycotina</taxon>
        <taxon>Agaricomycetes</taxon>
        <taxon>Agaricomycetidae</taxon>
        <taxon>Agaricales</taxon>
        <taxon>Agaricineae</taxon>
        <taxon>Strophariaceae</taxon>
        <taxon>Hypholoma</taxon>
    </lineage>
</organism>
<reference evidence="3" key="1">
    <citation type="submission" date="2014-04" db="EMBL/GenBank/DDBJ databases">
        <title>Evolutionary Origins and Diversification of the Mycorrhizal Mutualists.</title>
        <authorList>
            <consortium name="DOE Joint Genome Institute"/>
            <consortium name="Mycorrhizal Genomics Consortium"/>
            <person name="Kohler A."/>
            <person name="Kuo A."/>
            <person name="Nagy L.G."/>
            <person name="Floudas D."/>
            <person name="Copeland A."/>
            <person name="Barry K.W."/>
            <person name="Cichocki N."/>
            <person name="Veneault-Fourrey C."/>
            <person name="LaButti K."/>
            <person name="Lindquist E.A."/>
            <person name="Lipzen A."/>
            <person name="Lundell T."/>
            <person name="Morin E."/>
            <person name="Murat C."/>
            <person name="Riley R."/>
            <person name="Ohm R."/>
            <person name="Sun H."/>
            <person name="Tunlid A."/>
            <person name="Henrissat B."/>
            <person name="Grigoriev I.V."/>
            <person name="Hibbett D.S."/>
            <person name="Martin F."/>
        </authorList>
    </citation>
    <scope>NUCLEOTIDE SEQUENCE [LARGE SCALE GENOMIC DNA]</scope>
    <source>
        <strain evidence="3">FD-334 SS-4</strain>
    </source>
</reference>
<dbReference type="InterPro" id="IPR011008">
    <property type="entry name" value="Dimeric_a/b-barrel"/>
</dbReference>
<evidence type="ECO:0000259" key="1">
    <source>
        <dbReference type="Pfam" id="PF03992"/>
    </source>
</evidence>
<evidence type="ECO:0000313" key="3">
    <source>
        <dbReference type="Proteomes" id="UP000054270"/>
    </source>
</evidence>
<accession>A0A0D2PAV7</accession>
<dbReference type="SUPFAM" id="SSF54909">
    <property type="entry name" value="Dimeric alpha+beta barrel"/>
    <property type="match status" value="1"/>
</dbReference>
<name>A0A0D2PAV7_HYPSF</name>
<dbReference type="Proteomes" id="UP000054270">
    <property type="component" value="Unassembled WGS sequence"/>
</dbReference>
<protein>
    <recommendedName>
        <fullName evidence="1">ABM domain-containing protein</fullName>
    </recommendedName>
</protein>
<evidence type="ECO:0000313" key="2">
    <source>
        <dbReference type="EMBL" id="KJA17475.1"/>
    </source>
</evidence>
<gene>
    <name evidence="2" type="ORF">HYPSUDRAFT_46424</name>
</gene>
<proteinExistence type="predicted"/>
<keyword evidence="3" id="KW-1185">Reference proteome</keyword>
<sequence length="194" mass="21514">MPMVEFVWWPATHEFLNDIDAVIRPTVAHISSANGCLGIYHGLQEEDKAKFWMVVVWESHAHHQAMMNSADYPLMVGRLKPYFSGELKMNHVEFDKDTAGSFSAPVTTIYFVQSKAGFAAQDSLAHGLEKLSKRTSTTWGATQEDAEMSIVIEGQAVGEVNAGGSELYDGIFEELQKHANIEVLHTKLKLVFGA</sequence>
<dbReference type="OrthoDB" id="3830579at2759"/>
<dbReference type="Pfam" id="PF03992">
    <property type="entry name" value="ABM"/>
    <property type="match status" value="1"/>
</dbReference>
<dbReference type="STRING" id="945553.A0A0D2PAV7"/>
<dbReference type="Gene3D" id="3.30.70.100">
    <property type="match status" value="1"/>
</dbReference>
<dbReference type="EMBL" id="KN817603">
    <property type="protein sequence ID" value="KJA17475.1"/>
    <property type="molecule type" value="Genomic_DNA"/>
</dbReference>
<dbReference type="AlphaFoldDB" id="A0A0D2PAV7"/>